<name>A0A9X4MD78_9BACT</name>
<dbReference type="SUPFAM" id="SSF55120">
    <property type="entry name" value="Pseudouridine synthase"/>
    <property type="match status" value="1"/>
</dbReference>
<dbReference type="InterPro" id="IPR042092">
    <property type="entry name" value="PsdUridine_s_RsuA/RluB/E/F_cat"/>
</dbReference>
<dbReference type="PROSITE" id="PS50889">
    <property type="entry name" value="S4"/>
    <property type="match status" value="1"/>
</dbReference>
<dbReference type="Gene3D" id="3.30.70.580">
    <property type="entry name" value="Pseudouridine synthase I, catalytic domain, N-terminal subdomain"/>
    <property type="match status" value="1"/>
</dbReference>
<dbReference type="InterPro" id="IPR020094">
    <property type="entry name" value="TruA/RsuA/RluB/E/F_N"/>
</dbReference>
<dbReference type="Pfam" id="PF00849">
    <property type="entry name" value="PseudoU_synth_2"/>
    <property type="match status" value="1"/>
</dbReference>
<evidence type="ECO:0000313" key="8">
    <source>
        <dbReference type="Proteomes" id="UP001154240"/>
    </source>
</evidence>
<dbReference type="Pfam" id="PF01479">
    <property type="entry name" value="S4"/>
    <property type="match status" value="1"/>
</dbReference>
<dbReference type="SUPFAM" id="SSF55174">
    <property type="entry name" value="Alpha-L RNA-binding motif"/>
    <property type="match status" value="1"/>
</dbReference>
<dbReference type="EC" id="5.4.99.-" evidence="5"/>
<reference evidence="7" key="1">
    <citation type="journal article" date="2022" name="bioRxiv">
        <title>Thiovibrio frasassiensisgen. nov., sp. nov., an autotrophic, elemental sulfur disproportionating bacterium isolated from sulfidic karst sediment, and proposal of Thiovibrionaceae fam. nov.</title>
        <authorList>
            <person name="Aronson H."/>
            <person name="Thomas C."/>
            <person name="Bhattacharyya M."/>
            <person name="Eckstein S."/>
            <person name="Jensen S."/>
            <person name="Barco R."/>
            <person name="Macalady J."/>
            <person name="Amend J."/>
        </authorList>
    </citation>
    <scope>NUCLEOTIDE SEQUENCE</scope>
    <source>
        <strain evidence="7">RS19-109</strain>
    </source>
</reference>
<gene>
    <name evidence="7" type="ORF">OLX77_03615</name>
</gene>
<reference evidence="7" key="2">
    <citation type="submission" date="2022-10" db="EMBL/GenBank/DDBJ databases">
        <authorList>
            <person name="Aronson H.S."/>
        </authorList>
    </citation>
    <scope>NUCLEOTIDE SEQUENCE</scope>
    <source>
        <strain evidence="7">RS19-109</strain>
    </source>
</reference>
<evidence type="ECO:0000256" key="5">
    <source>
        <dbReference type="RuleBase" id="RU003887"/>
    </source>
</evidence>
<dbReference type="GO" id="GO:0005829">
    <property type="term" value="C:cytosol"/>
    <property type="evidence" value="ECO:0007669"/>
    <property type="project" value="UniProtKB-ARBA"/>
</dbReference>
<dbReference type="InterPro" id="IPR002942">
    <property type="entry name" value="S4_RNA-bd"/>
</dbReference>
<keyword evidence="8" id="KW-1185">Reference proteome</keyword>
<evidence type="ECO:0000256" key="4">
    <source>
        <dbReference type="PROSITE-ProRule" id="PRU00182"/>
    </source>
</evidence>
<evidence type="ECO:0000256" key="3">
    <source>
        <dbReference type="ARBA" id="ARBA00023235"/>
    </source>
</evidence>
<dbReference type="CDD" id="cd00165">
    <property type="entry name" value="S4"/>
    <property type="match status" value="1"/>
</dbReference>
<keyword evidence="3 5" id="KW-0413">Isomerase</keyword>
<dbReference type="Proteomes" id="UP001154240">
    <property type="component" value="Unassembled WGS sequence"/>
</dbReference>
<dbReference type="InterPro" id="IPR006145">
    <property type="entry name" value="PsdUridine_synth_RsuA/RluA"/>
</dbReference>
<dbReference type="InterPro" id="IPR018496">
    <property type="entry name" value="PsdUridine_synth_RsuA/RluB_CS"/>
</dbReference>
<evidence type="ECO:0000259" key="6">
    <source>
        <dbReference type="SMART" id="SM00363"/>
    </source>
</evidence>
<comment type="caution">
    <text evidence="7">The sequence shown here is derived from an EMBL/GenBank/DDBJ whole genome shotgun (WGS) entry which is preliminary data.</text>
</comment>
<dbReference type="InterPro" id="IPR050343">
    <property type="entry name" value="RsuA_PseudoU_synthase"/>
</dbReference>
<dbReference type="EMBL" id="JAPHEH010000001">
    <property type="protein sequence ID" value="MDG4475246.1"/>
    <property type="molecule type" value="Genomic_DNA"/>
</dbReference>
<evidence type="ECO:0000256" key="1">
    <source>
        <dbReference type="ARBA" id="ARBA00008348"/>
    </source>
</evidence>
<sequence length="237" mass="26751">MPEERLQKILAKAGLASRRNAEELIRQGKVTVDGKVVTEMGCRVDPDTQVVAFEGRPLRREEEKIYLLLNKPRGYVTTLHDPQGRPIVSSLLTGITSRVFPVGRLDFDTEGALILTNDGDFTERILHPRFEIERTYQATVRGLPTPEKIRLLEEGFELEGKKTWPAKVRIVAKEPTTTTLEVTIHEGRKRQVRMMFQAIGHRVLALKRIAYGGLQLGALPTGKYRRLTPADLALIFS</sequence>
<protein>
    <recommendedName>
        <fullName evidence="5">Pseudouridine synthase</fullName>
        <ecNumber evidence="5">5.4.99.-</ecNumber>
    </recommendedName>
</protein>
<dbReference type="InterPro" id="IPR000748">
    <property type="entry name" value="PsdUridine_synth_RsuA/RluB/E/F"/>
</dbReference>
<organism evidence="7 8">
    <name type="scientific">Thiovibrio frasassiensis</name>
    <dbReference type="NCBI Taxonomy" id="2984131"/>
    <lineage>
        <taxon>Bacteria</taxon>
        <taxon>Pseudomonadati</taxon>
        <taxon>Thermodesulfobacteriota</taxon>
        <taxon>Desulfobulbia</taxon>
        <taxon>Desulfobulbales</taxon>
        <taxon>Thiovibrionaceae</taxon>
        <taxon>Thiovibrio</taxon>
    </lineage>
</organism>
<dbReference type="FunFam" id="3.30.70.1560:FF:000001">
    <property type="entry name" value="Pseudouridine synthase"/>
    <property type="match status" value="1"/>
</dbReference>
<dbReference type="GO" id="GO:0000455">
    <property type="term" value="P:enzyme-directed rRNA pseudouridine synthesis"/>
    <property type="evidence" value="ECO:0007669"/>
    <property type="project" value="UniProtKB-ARBA"/>
</dbReference>
<dbReference type="Gene3D" id="3.30.70.1560">
    <property type="entry name" value="Alpha-L RNA-binding motif"/>
    <property type="match status" value="1"/>
</dbReference>
<dbReference type="PROSITE" id="PS01149">
    <property type="entry name" value="PSI_RSU"/>
    <property type="match status" value="1"/>
</dbReference>
<dbReference type="InterPro" id="IPR036986">
    <property type="entry name" value="S4_RNA-bd_sf"/>
</dbReference>
<dbReference type="Gene3D" id="3.10.290.10">
    <property type="entry name" value="RNA-binding S4 domain"/>
    <property type="match status" value="1"/>
</dbReference>
<dbReference type="AlphaFoldDB" id="A0A9X4MD78"/>
<evidence type="ECO:0000313" key="7">
    <source>
        <dbReference type="EMBL" id="MDG4475246.1"/>
    </source>
</evidence>
<accession>A0A9X4MD78</accession>
<feature type="domain" description="RNA-binding S4" evidence="6">
    <location>
        <begin position="4"/>
        <end position="63"/>
    </location>
</feature>
<dbReference type="InterPro" id="IPR020103">
    <property type="entry name" value="PsdUridine_synth_cat_dom_sf"/>
</dbReference>
<comment type="similarity">
    <text evidence="1 5">Belongs to the pseudouridine synthase RsuA family.</text>
</comment>
<dbReference type="FunFam" id="3.10.290.10:FF:000003">
    <property type="entry name" value="Pseudouridine synthase"/>
    <property type="match status" value="1"/>
</dbReference>
<dbReference type="GO" id="GO:0120159">
    <property type="term" value="F:rRNA pseudouridine synthase activity"/>
    <property type="evidence" value="ECO:0007669"/>
    <property type="project" value="UniProtKB-ARBA"/>
</dbReference>
<dbReference type="PANTHER" id="PTHR47683:SF2">
    <property type="entry name" value="RNA-BINDING S4 DOMAIN-CONTAINING PROTEIN"/>
    <property type="match status" value="1"/>
</dbReference>
<dbReference type="PANTHER" id="PTHR47683">
    <property type="entry name" value="PSEUDOURIDINE SYNTHASE FAMILY PROTEIN-RELATED"/>
    <property type="match status" value="1"/>
</dbReference>
<dbReference type="NCBIfam" id="TIGR00093">
    <property type="entry name" value="pseudouridine synthase"/>
    <property type="match status" value="1"/>
</dbReference>
<keyword evidence="2 4" id="KW-0694">RNA-binding</keyword>
<proteinExistence type="inferred from homology"/>
<evidence type="ECO:0000256" key="2">
    <source>
        <dbReference type="ARBA" id="ARBA00022884"/>
    </source>
</evidence>
<dbReference type="SMART" id="SM00363">
    <property type="entry name" value="S4"/>
    <property type="match status" value="1"/>
</dbReference>
<dbReference type="RefSeq" id="WP_307632221.1">
    <property type="nucleotide sequence ID" value="NZ_JAPHEH010000001.1"/>
</dbReference>
<dbReference type="GO" id="GO:0003723">
    <property type="term" value="F:RNA binding"/>
    <property type="evidence" value="ECO:0007669"/>
    <property type="project" value="UniProtKB-KW"/>
</dbReference>
<dbReference type="CDD" id="cd02870">
    <property type="entry name" value="PseudoU_synth_RsuA_like"/>
    <property type="match status" value="1"/>
</dbReference>